<dbReference type="Proteomes" id="UP000199128">
    <property type="component" value="Unassembled WGS sequence"/>
</dbReference>
<dbReference type="InterPro" id="IPR036104">
    <property type="entry name" value="BFN_sf"/>
</dbReference>
<sequence>MIRMDIQTIVVGGGPVSSLVVLRTHTPYKGNTSVQLPIRIGSIEATAISLGAEGSSSTRPLTHDLLAATIRSLGATLEAIDIVDVHGTTFYAELRLTRADGTSTRVDARPSDAIAIAVRQHVPIFAEEKVIDAASMPDFAAVEDAEKQQEMREFHEFVETLSPEDFS</sequence>
<name>A0A1H9PZX4_9ACTN</name>
<dbReference type="Pfam" id="PF02577">
    <property type="entry name" value="BFN_dom"/>
    <property type="match status" value="1"/>
</dbReference>
<dbReference type="RefSeq" id="WP_078687406.1">
    <property type="nucleotide sequence ID" value="NZ_FNWT01000003.1"/>
</dbReference>
<dbReference type="Proteomes" id="UP000199135">
    <property type="component" value="Unassembled WGS sequence"/>
</dbReference>
<accession>A0A1H9PZX4</accession>
<gene>
    <name evidence="3" type="ORF">SAMN05216446_1225</name>
    <name evidence="2" type="ORF">SAMN05216447_103102</name>
</gene>
<evidence type="ECO:0000313" key="4">
    <source>
        <dbReference type="Proteomes" id="UP000199128"/>
    </source>
</evidence>
<reference evidence="3" key="1">
    <citation type="submission" date="2016-10" db="EMBL/GenBank/DDBJ databases">
        <authorList>
            <person name="de Groot N.N."/>
        </authorList>
    </citation>
    <scope>NUCLEOTIDE SEQUENCE [LARGE SCALE GENOMIC DNA]</scope>
    <source>
        <strain evidence="3">KHGC19</strain>
    </source>
</reference>
<organism evidence="3 4">
    <name type="scientific">Parafannyhessea umbonata</name>
    <dbReference type="NCBI Taxonomy" id="604330"/>
    <lineage>
        <taxon>Bacteria</taxon>
        <taxon>Bacillati</taxon>
        <taxon>Actinomycetota</taxon>
        <taxon>Coriobacteriia</taxon>
        <taxon>Coriobacteriales</taxon>
        <taxon>Atopobiaceae</taxon>
        <taxon>Parafannyhessea</taxon>
    </lineage>
</organism>
<evidence type="ECO:0000313" key="2">
    <source>
        <dbReference type="EMBL" id="SEH48097.1"/>
    </source>
</evidence>
<evidence type="ECO:0000313" key="5">
    <source>
        <dbReference type="Proteomes" id="UP000199135"/>
    </source>
</evidence>
<keyword evidence="5" id="KW-1185">Reference proteome</keyword>
<dbReference type="EMBL" id="FNWT01000003">
    <property type="protein sequence ID" value="SEH48097.1"/>
    <property type="molecule type" value="Genomic_DNA"/>
</dbReference>
<dbReference type="AlphaFoldDB" id="A0A1H9PZX4"/>
<feature type="domain" description="BFN" evidence="1">
    <location>
        <begin position="1"/>
        <end position="138"/>
    </location>
</feature>
<proteinExistence type="predicted"/>
<dbReference type="PANTHER" id="PTHR15160:SF1">
    <property type="entry name" value="VON HIPPEL-LINDAU DISEASE TUMOR SUPPRESSOR"/>
    <property type="match status" value="1"/>
</dbReference>
<evidence type="ECO:0000259" key="1">
    <source>
        <dbReference type="PROSITE" id="PS51658"/>
    </source>
</evidence>
<dbReference type="SUPFAM" id="SSF103256">
    <property type="entry name" value="Hypothetical protein TM0160"/>
    <property type="match status" value="1"/>
</dbReference>
<protein>
    <recommendedName>
        <fullName evidence="1">BFN domain-containing protein</fullName>
    </recommendedName>
</protein>
<dbReference type="Gene3D" id="3.10.690.10">
    <property type="entry name" value="Bifunctional nuclease domain"/>
    <property type="match status" value="1"/>
</dbReference>
<dbReference type="PANTHER" id="PTHR15160">
    <property type="entry name" value="VON HIPPEL-LINDAU PROTEIN"/>
    <property type="match status" value="1"/>
</dbReference>
<evidence type="ECO:0000313" key="3">
    <source>
        <dbReference type="EMBL" id="SER53846.1"/>
    </source>
</evidence>
<reference evidence="4 5" key="2">
    <citation type="submission" date="2016-10" db="EMBL/GenBank/DDBJ databases">
        <authorList>
            <person name="Varghese N."/>
            <person name="Submissions S."/>
        </authorList>
    </citation>
    <scope>NUCLEOTIDE SEQUENCE [LARGE SCALE GENOMIC DNA]</scope>
    <source>
        <strain evidence="4">KHGC19</strain>
        <strain evidence="2 5">WCP15</strain>
    </source>
</reference>
<dbReference type="EMBL" id="FOGP01000004">
    <property type="protein sequence ID" value="SER53846.1"/>
    <property type="molecule type" value="Genomic_DNA"/>
</dbReference>
<dbReference type="PROSITE" id="PS51658">
    <property type="entry name" value="BFN"/>
    <property type="match status" value="1"/>
</dbReference>
<dbReference type="InterPro" id="IPR003729">
    <property type="entry name" value="Bi_nuclease_dom"/>
</dbReference>
<dbReference type="GO" id="GO:0004518">
    <property type="term" value="F:nuclease activity"/>
    <property type="evidence" value="ECO:0007669"/>
    <property type="project" value="InterPro"/>
</dbReference>